<dbReference type="InterPro" id="IPR011009">
    <property type="entry name" value="Kinase-like_dom_sf"/>
</dbReference>
<evidence type="ECO:0000313" key="8">
    <source>
        <dbReference type="EMBL" id="PVI01282.1"/>
    </source>
</evidence>
<evidence type="ECO:0000256" key="6">
    <source>
        <dbReference type="SAM" id="MobiDB-lite"/>
    </source>
</evidence>
<dbReference type="SMART" id="SM00220">
    <property type="entry name" value="S_TKc"/>
    <property type="match status" value="1"/>
</dbReference>
<proteinExistence type="inferred from homology"/>
<dbReference type="Proteomes" id="UP000244855">
    <property type="component" value="Unassembled WGS sequence"/>
</dbReference>
<dbReference type="Pfam" id="PF12796">
    <property type="entry name" value="Ank_2"/>
    <property type="match status" value="1"/>
</dbReference>
<gene>
    <name evidence="8" type="ORF">DM02DRAFT_706084</name>
</gene>
<dbReference type="OrthoDB" id="3946338at2759"/>
<evidence type="ECO:0000256" key="4">
    <source>
        <dbReference type="PROSITE-ProRule" id="PRU00023"/>
    </source>
</evidence>
<dbReference type="GO" id="GO:0097527">
    <property type="term" value="P:necroptotic signaling pathway"/>
    <property type="evidence" value="ECO:0007669"/>
    <property type="project" value="TreeGrafter"/>
</dbReference>
<feature type="binding site" evidence="5">
    <location>
        <position position="87"/>
    </location>
    <ligand>
        <name>ATP</name>
        <dbReference type="ChEBI" id="CHEBI:30616"/>
    </ligand>
</feature>
<dbReference type="CDD" id="cd00180">
    <property type="entry name" value="PKc"/>
    <property type="match status" value="1"/>
</dbReference>
<keyword evidence="9" id="KW-1185">Reference proteome</keyword>
<evidence type="ECO:0000313" key="9">
    <source>
        <dbReference type="Proteomes" id="UP000244855"/>
    </source>
</evidence>
<evidence type="ECO:0000256" key="1">
    <source>
        <dbReference type="ARBA" id="ARBA00005843"/>
    </source>
</evidence>
<dbReference type="PROSITE" id="PS50011">
    <property type="entry name" value="PROTEIN_KINASE_DOM"/>
    <property type="match status" value="1"/>
</dbReference>
<name>A0A2V1DTP2_9PLEO</name>
<evidence type="ECO:0000256" key="5">
    <source>
        <dbReference type="PROSITE-ProRule" id="PRU10141"/>
    </source>
</evidence>
<dbReference type="SUPFAM" id="SSF56112">
    <property type="entry name" value="Protein kinase-like (PK-like)"/>
    <property type="match status" value="1"/>
</dbReference>
<dbReference type="PROSITE" id="PS50297">
    <property type="entry name" value="ANK_REP_REGION"/>
    <property type="match status" value="1"/>
</dbReference>
<keyword evidence="4" id="KW-0040">ANK repeat</keyword>
<dbReference type="GO" id="GO:0005524">
    <property type="term" value="F:ATP binding"/>
    <property type="evidence" value="ECO:0007669"/>
    <property type="project" value="UniProtKB-UniRule"/>
</dbReference>
<dbReference type="PROSITE" id="PS50088">
    <property type="entry name" value="ANK_REPEAT"/>
    <property type="match status" value="1"/>
</dbReference>
<dbReference type="InterPro" id="IPR017441">
    <property type="entry name" value="Protein_kinase_ATP_BS"/>
</dbReference>
<dbReference type="GO" id="GO:0004672">
    <property type="term" value="F:protein kinase activity"/>
    <property type="evidence" value="ECO:0007669"/>
    <property type="project" value="InterPro"/>
</dbReference>
<keyword evidence="2 5" id="KW-0547">Nucleotide-binding</keyword>
<dbReference type="Gene3D" id="1.10.510.10">
    <property type="entry name" value="Transferase(Phosphotransferase) domain 1"/>
    <property type="match status" value="1"/>
</dbReference>
<evidence type="ECO:0000256" key="3">
    <source>
        <dbReference type="ARBA" id="ARBA00022840"/>
    </source>
</evidence>
<dbReference type="PANTHER" id="PTHR44329:SF298">
    <property type="entry name" value="MIXED LINEAGE KINASE DOMAIN-LIKE PROTEIN"/>
    <property type="match status" value="1"/>
</dbReference>
<evidence type="ECO:0000259" key="7">
    <source>
        <dbReference type="PROSITE" id="PS50011"/>
    </source>
</evidence>
<dbReference type="InterPro" id="IPR002110">
    <property type="entry name" value="Ankyrin_rpt"/>
</dbReference>
<dbReference type="Gene3D" id="1.25.40.20">
    <property type="entry name" value="Ankyrin repeat-containing domain"/>
    <property type="match status" value="3"/>
</dbReference>
<dbReference type="InterPro" id="IPR051681">
    <property type="entry name" value="Ser/Thr_Kinases-Pseudokinases"/>
</dbReference>
<dbReference type="STRING" id="97972.A0A2V1DTP2"/>
<feature type="repeat" description="ANK" evidence="4">
    <location>
        <begin position="594"/>
        <end position="626"/>
    </location>
</feature>
<feature type="domain" description="Protein kinase" evidence="7">
    <location>
        <begin position="59"/>
        <end position="366"/>
    </location>
</feature>
<dbReference type="EMBL" id="KZ805360">
    <property type="protein sequence ID" value="PVI01282.1"/>
    <property type="molecule type" value="Genomic_DNA"/>
</dbReference>
<organism evidence="8 9">
    <name type="scientific">Periconia macrospinosa</name>
    <dbReference type="NCBI Taxonomy" id="97972"/>
    <lineage>
        <taxon>Eukaryota</taxon>
        <taxon>Fungi</taxon>
        <taxon>Dikarya</taxon>
        <taxon>Ascomycota</taxon>
        <taxon>Pezizomycotina</taxon>
        <taxon>Dothideomycetes</taxon>
        <taxon>Pleosporomycetidae</taxon>
        <taxon>Pleosporales</taxon>
        <taxon>Massarineae</taxon>
        <taxon>Periconiaceae</taxon>
        <taxon>Periconia</taxon>
    </lineage>
</organism>
<keyword evidence="3 5" id="KW-0067">ATP-binding</keyword>
<sequence length="1293" mass="144078">MSSTFQSSSWPVIATSIDTSVTQPTASPALDLLATIATADVQQYTLSDIGIYDMENVRSMDERQIGRGGFAVVELGTMKKNRVVAIKRMRISGKDMDADFGVHLRHLCLELRILCHEPLKQHPNVINIDGYCLSEVVGLKIPFLALVLEYSSEGHLNAFLRANQDRLSVTARMNLVAQVAEGLAALHQCNICHGDVKTQNALVFQTGDTWAVKISDFGNSIVGLADDHSSSVQRGFGTRLMDAPEIRDTTRSSDTHFSFQDAVRTDIFSFGLLLWEVLKQGSNYFEKEWCAQKGSIDVDEMEEYLMKLPQNGLLCKACDYAKSSVHSTEISEMVLWTFRSSLQDDPMRRRSMKEIVEYLGSQNTYISNTHDHSQPDALVYEPLCAWSTQATLFEEQLQIHAYANGLGLIHIPFQFQKHVVHELTPMSESESVDIHARAHAALCVAECYALGFGVTQDTKQIVQWIYRASELGSPKATAWYPRACSANAIPPIRSSHLQVSFGLEEQLAHVASDAYLSSRIRLQIRTTMQHVKSTILGPNHLLLSEKSESILRLGLFNSWEVDDLSPLHVAALLGDNTFLSSILPGQEGNDLSSHRFTPIHYACIGGHLSTLELLLRHFTNPNTHDFRGITPLHLCIFFAENDAEKAAALLLNSGSDAHAEVLRPVHWEYHDISLVGTALHWATRTRHNCLVRSLLPFTEDDTCLKIATRNFFWDIAEVILQYSREYSNVPVKSSAELSELIIDDQYLHTLDSPFSHWVSHGPDHLMAMEKMVKICLNSHIVAGGNSQTVAFKDLVSSATFEDDFWLIEFCAAQFPPEYIKRTDENGSSALECALGASGNSLLWRKPLESIISAYTIEELHSGSGSIYMTDQSYLHYAIVSDSIVGAELLLEKGMDANQRQFGVLGESPLSMAGLSKYSEELSSLLVKHGAKDDVTFEFTGENQLVQNSLRSRPNKELTKIVFQNDDSPYIGEALHDTLNFVIFGLLKSRDVEEEPEMKCIKLGKDDLEVMWAQLRDLTAEKSSNLEFFLGKDQLNSLLAYMTLDHDKRPTSLSLIVEAEHFPNQEDAAAGSNSQELPPAEDSFGGHGDLHPRDIGLDLDPDNQHQYWMELFKMQLSLDNWAKSINHTDRMGMTLIQKAAYHLHLESVTLLLESGADASLPIVFEGTVAMLPLQIACAVGRACNGAKLMGRHPALVAMGKKAMSVAFELLKWHHLRLDGLFQGITKAHLASRMLPPGSLTDVSLPDGYDKTGKGHWPGIKNAVGCESLTAHIADDEWFEEFNVQQRNWPLNRLA</sequence>
<comment type="similarity">
    <text evidence="1">Belongs to the protein kinase superfamily. TKL Ser/Thr protein kinase family.</text>
</comment>
<dbReference type="InterPro" id="IPR036770">
    <property type="entry name" value="Ankyrin_rpt-contain_sf"/>
</dbReference>
<feature type="region of interest" description="Disordered" evidence="6">
    <location>
        <begin position="1065"/>
        <end position="1093"/>
    </location>
</feature>
<protein>
    <recommendedName>
        <fullName evidence="7">Protein kinase domain-containing protein</fullName>
    </recommendedName>
</protein>
<accession>A0A2V1DTP2</accession>
<dbReference type="InterPro" id="IPR000719">
    <property type="entry name" value="Prot_kinase_dom"/>
</dbReference>
<dbReference type="PANTHER" id="PTHR44329">
    <property type="entry name" value="SERINE/THREONINE-PROTEIN KINASE TNNI3K-RELATED"/>
    <property type="match status" value="1"/>
</dbReference>
<dbReference type="SMART" id="SM00248">
    <property type="entry name" value="ANK"/>
    <property type="match status" value="7"/>
</dbReference>
<dbReference type="Pfam" id="PF00069">
    <property type="entry name" value="Pkinase"/>
    <property type="match status" value="1"/>
</dbReference>
<reference evidence="8 9" key="1">
    <citation type="journal article" date="2018" name="Sci. Rep.">
        <title>Comparative genomics provides insights into the lifestyle and reveals functional heterogeneity of dark septate endophytic fungi.</title>
        <authorList>
            <person name="Knapp D.G."/>
            <person name="Nemeth J.B."/>
            <person name="Barry K."/>
            <person name="Hainaut M."/>
            <person name="Henrissat B."/>
            <person name="Johnson J."/>
            <person name="Kuo A."/>
            <person name="Lim J.H.P."/>
            <person name="Lipzen A."/>
            <person name="Nolan M."/>
            <person name="Ohm R.A."/>
            <person name="Tamas L."/>
            <person name="Grigoriev I.V."/>
            <person name="Spatafora J.W."/>
            <person name="Nagy L.G."/>
            <person name="Kovacs G.M."/>
        </authorList>
    </citation>
    <scope>NUCLEOTIDE SEQUENCE [LARGE SCALE GENOMIC DNA]</scope>
    <source>
        <strain evidence="8 9">DSE2036</strain>
    </source>
</reference>
<dbReference type="PROSITE" id="PS00107">
    <property type="entry name" value="PROTEIN_KINASE_ATP"/>
    <property type="match status" value="1"/>
</dbReference>
<dbReference type="SUPFAM" id="SSF48403">
    <property type="entry name" value="Ankyrin repeat"/>
    <property type="match status" value="1"/>
</dbReference>
<evidence type="ECO:0000256" key="2">
    <source>
        <dbReference type="ARBA" id="ARBA00022741"/>
    </source>
</evidence>